<dbReference type="Pfam" id="PF00702">
    <property type="entry name" value="Hydrolase"/>
    <property type="match status" value="1"/>
</dbReference>
<sequence length="256" mass="27229">MLGLPDSIHAFLFDLDGVLTQTAKVHDAAWKDMFDGFLRAEAARTGTPFVPFDAGADYDTYVDGRPRLDGTRGFLASRGITLPEGDPGDPRGTRTVYGLSNEKNDTVLRMIREQGVEPYAGSLDYVRKLQALDVPRAVVSSSANCRDVLHAAGYDGLFDVIVDGIVAHDENLPGKPAPDTFLAAARKLGCTPAEAVVFEDALAGVAAGRAGGFGYVVGVDRVGQADALREHGADTVVTDLADLLDPRHPHDPEDPS</sequence>
<dbReference type="InterPro" id="IPR023214">
    <property type="entry name" value="HAD_sf"/>
</dbReference>
<gene>
    <name evidence="11" type="ORF">GCM10023205_41930</name>
</gene>
<organism evidence="11 12">
    <name type="scientific">Yinghuangia aomiensis</name>
    <dbReference type="NCBI Taxonomy" id="676205"/>
    <lineage>
        <taxon>Bacteria</taxon>
        <taxon>Bacillati</taxon>
        <taxon>Actinomycetota</taxon>
        <taxon>Actinomycetes</taxon>
        <taxon>Kitasatosporales</taxon>
        <taxon>Streptomycetaceae</taxon>
        <taxon>Yinghuangia</taxon>
    </lineage>
</organism>
<evidence type="ECO:0000313" key="12">
    <source>
        <dbReference type="Proteomes" id="UP001500466"/>
    </source>
</evidence>
<keyword evidence="3" id="KW-0597">Phosphoprotein</keyword>
<dbReference type="Proteomes" id="UP001500466">
    <property type="component" value="Unassembled WGS sequence"/>
</dbReference>
<dbReference type="InterPro" id="IPR006439">
    <property type="entry name" value="HAD-SF_hydro_IA"/>
</dbReference>
<keyword evidence="7" id="KW-0119">Carbohydrate metabolism</keyword>
<name>A0ABP9HIV2_9ACTN</name>
<evidence type="ECO:0000256" key="9">
    <source>
        <dbReference type="ARBA" id="ARBA00044968"/>
    </source>
</evidence>
<dbReference type="EC" id="5.4.2.6" evidence="9"/>
<keyword evidence="11" id="KW-0378">Hydrolase</keyword>
<evidence type="ECO:0000256" key="2">
    <source>
        <dbReference type="ARBA" id="ARBA00006171"/>
    </source>
</evidence>
<dbReference type="CDD" id="cd07505">
    <property type="entry name" value="HAD_BPGM-like"/>
    <property type="match status" value="1"/>
</dbReference>
<dbReference type="EMBL" id="BAABHS010000014">
    <property type="protein sequence ID" value="GAA4971616.1"/>
    <property type="molecule type" value="Genomic_DNA"/>
</dbReference>
<dbReference type="PANTHER" id="PTHR46193">
    <property type="entry name" value="6-PHOSPHOGLUCONATE PHOSPHATASE"/>
    <property type="match status" value="1"/>
</dbReference>
<comment type="catalytic activity">
    <reaction evidence="8">
        <text>beta-D-glucose 1-phosphate = beta-D-glucose 6-phosphate</text>
        <dbReference type="Rhea" id="RHEA:20113"/>
        <dbReference type="ChEBI" id="CHEBI:57684"/>
        <dbReference type="ChEBI" id="CHEBI:58247"/>
        <dbReference type="EC" id="5.4.2.6"/>
    </reaction>
</comment>
<dbReference type="SFLD" id="SFLDG01129">
    <property type="entry name" value="C1.5:_HAD__Beta-PGM__Phosphata"/>
    <property type="match status" value="1"/>
</dbReference>
<evidence type="ECO:0000256" key="7">
    <source>
        <dbReference type="ARBA" id="ARBA00023277"/>
    </source>
</evidence>
<dbReference type="InterPro" id="IPR023198">
    <property type="entry name" value="PGP-like_dom2"/>
</dbReference>
<dbReference type="InterPro" id="IPR036412">
    <property type="entry name" value="HAD-like_sf"/>
</dbReference>
<evidence type="ECO:0000256" key="3">
    <source>
        <dbReference type="ARBA" id="ARBA00022553"/>
    </source>
</evidence>
<evidence type="ECO:0000256" key="5">
    <source>
        <dbReference type="ARBA" id="ARBA00022842"/>
    </source>
</evidence>
<keyword evidence="5" id="KW-0460">Magnesium</keyword>
<dbReference type="SUPFAM" id="SSF56784">
    <property type="entry name" value="HAD-like"/>
    <property type="match status" value="1"/>
</dbReference>
<comment type="similarity">
    <text evidence="2">Belongs to the HAD-like hydrolase superfamily. CbbY/CbbZ/Gph/YieH family.</text>
</comment>
<evidence type="ECO:0000256" key="4">
    <source>
        <dbReference type="ARBA" id="ARBA00022723"/>
    </source>
</evidence>
<evidence type="ECO:0000256" key="6">
    <source>
        <dbReference type="ARBA" id="ARBA00023235"/>
    </source>
</evidence>
<reference evidence="12" key="1">
    <citation type="journal article" date="2019" name="Int. J. Syst. Evol. Microbiol.">
        <title>The Global Catalogue of Microorganisms (GCM) 10K type strain sequencing project: providing services to taxonomists for standard genome sequencing and annotation.</title>
        <authorList>
            <consortium name="The Broad Institute Genomics Platform"/>
            <consortium name="The Broad Institute Genome Sequencing Center for Infectious Disease"/>
            <person name="Wu L."/>
            <person name="Ma J."/>
        </authorList>
    </citation>
    <scope>NUCLEOTIDE SEQUENCE [LARGE SCALE GENOMIC DNA]</scope>
    <source>
        <strain evidence="12">JCM 17986</strain>
    </source>
</reference>
<evidence type="ECO:0000256" key="1">
    <source>
        <dbReference type="ARBA" id="ARBA00001946"/>
    </source>
</evidence>
<dbReference type="PANTHER" id="PTHR46193:SF18">
    <property type="entry name" value="HEXITOL PHOSPHATASE B"/>
    <property type="match status" value="1"/>
</dbReference>
<accession>A0ABP9HIV2</accession>
<dbReference type="NCBIfam" id="TIGR02009">
    <property type="entry name" value="PGMB-YQAB-SF"/>
    <property type="match status" value="1"/>
</dbReference>
<keyword evidence="4" id="KW-0479">Metal-binding</keyword>
<evidence type="ECO:0000256" key="8">
    <source>
        <dbReference type="ARBA" id="ARBA00044926"/>
    </source>
</evidence>
<dbReference type="Gene3D" id="1.10.150.240">
    <property type="entry name" value="Putative phosphatase, domain 2"/>
    <property type="match status" value="1"/>
</dbReference>
<dbReference type="GO" id="GO:0016787">
    <property type="term" value="F:hydrolase activity"/>
    <property type="evidence" value="ECO:0007669"/>
    <property type="project" value="UniProtKB-KW"/>
</dbReference>
<dbReference type="SFLD" id="SFLDS00003">
    <property type="entry name" value="Haloacid_Dehalogenase"/>
    <property type="match status" value="1"/>
</dbReference>
<dbReference type="NCBIfam" id="TIGR01509">
    <property type="entry name" value="HAD-SF-IA-v3"/>
    <property type="match status" value="1"/>
</dbReference>
<comment type="cofactor">
    <cofactor evidence="1">
        <name>Mg(2+)</name>
        <dbReference type="ChEBI" id="CHEBI:18420"/>
    </cofactor>
</comment>
<keyword evidence="12" id="KW-1185">Reference proteome</keyword>
<evidence type="ECO:0000313" key="11">
    <source>
        <dbReference type="EMBL" id="GAA4971616.1"/>
    </source>
</evidence>
<dbReference type="InterPro" id="IPR010976">
    <property type="entry name" value="B-phosphoglucomutase_hydrolase"/>
</dbReference>
<protein>
    <recommendedName>
        <fullName evidence="10">Beta-phosphoglucomutase</fullName>
        <ecNumber evidence="9">5.4.2.6</ecNumber>
    </recommendedName>
</protein>
<dbReference type="Gene3D" id="3.40.50.1000">
    <property type="entry name" value="HAD superfamily/HAD-like"/>
    <property type="match status" value="1"/>
</dbReference>
<dbReference type="RefSeq" id="WP_345677102.1">
    <property type="nucleotide sequence ID" value="NZ_BAABHS010000014.1"/>
</dbReference>
<comment type="caution">
    <text evidence="11">The sequence shown here is derived from an EMBL/GenBank/DDBJ whole genome shotgun (WGS) entry which is preliminary data.</text>
</comment>
<dbReference type="InterPro" id="IPR051600">
    <property type="entry name" value="Beta-PGM-like"/>
</dbReference>
<proteinExistence type="inferred from homology"/>
<evidence type="ECO:0000256" key="10">
    <source>
        <dbReference type="ARBA" id="ARBA00044991"/>
    </source>
</evidence>
<keyword evidence="6" id="KW-0413">Isomerase</keyword>